<comment type="similarity">
    <text evidence="3">Belongs to the ustYa family.</text>
</comment>
<keyword evidence="2" id="KW-0560">Oxidoreductase</keyword>
<evidence type="ECO:0000256" key="2">
    <source>
        <dbReference type="ARBA" id="ARBA00023002"/>
    </source>
</evidence>
<evidence type="ECO:0000313" key="4">
    <source>
        <dbReference type="EMBL" id="KAL0631839.1"/>
    </source>
</evidence>
<reference evidence="4 5" key="1">
    <citation type="submission" date="2024-02" db="EMBL/GenBank/DDBJ databases">
        <title>Discinaceae phylogenomics.</title>
        <authorList>
            <person name="Dirks A.C."/>
            <person name="James T.Y."/>
        </authorList>
    </citation>
    <scope>NUCLEOTIDE SEQUENCE [LARGE SCALE GENOMIC DNA]</scope>
    <source>
        <strain evidence="4 5">ACD0624</strain>
    </source>
</reference>
<evidence type="ECO:0000256" key="3">
    <source>
        <dbReference type="ARBA" id="ARBA00035112"/>
    </source>
</evidence>
<accession>A0ABR3G7C0</accession>
<evidence type="ECO:0000313" key="5">
    <source>
        <dbReference type="Proteomes" id="UP001447188"/>
    </source>
</evidence>
<dbReference type="Pfam" id="PF11807">
    <property type="entry name" value="UstYa"/>
    <property type="match status" value="1"/>
</dbReference>
<comment type="pathway">
    <text evidence="1">Mycotoxin biosynthesis.</text>
</comment>
<comment type="caution">
    <text evidence="4">The sequence shown here is derived from an EMBL/GenBank/DDBJ whole genome shotgun (WGS) entry which is preliminary data.</text>
</comment>
<evidence type="ECO:0000256" key="1">
    <source>
        <dbReference type="ARBA" id="ARBA00004685"/>
    </source>
</evidence>
<dbReference type="Proteomes" id="UP001447188">
    <property type="component" value="Unassembled WGS sequence"/>
</dbReference>
<dbReference type="EMBL" id="JBBBZM010000206">
    <property type="protein sequence ID" value="KAL0631839.1"/>
    <property type="molecule type" value="Genomic_DNA"/>
</dbReference>
<organism evidence="4 5">
    <name type="scientific">Discina gigas</name>
    <dbReference type="NCBI Taxonomy" id="1032678"/>
    <lineage>
        <taxon>Eukaryota</taxon>
        <taxon>Fungi</taxon>
        <taxon>Dikarya</taxon>
        <taxon>Ascomycota</taxon>
        <taxon>Pezizomycotina</taxon>
        <taxon>Pezizomycetes</taxon>
        <taxon>Pezizales</taxon>
        <taxon>Discinaceae</taxon>
        <taxon>Discina</taxon>
    </lineage>
</organism>
<keyword evidence="5" id="KW-1185">Reference proteome</keyword>
<protein>
    <recommendedName>
        <fullName evidence="6">Oxidase ustYa</fullName>
    </recommendedName>
</protein>
<evidence type="ECO:0008006" key="6">
    <source>
        <dbReference type="Google" id="ProtNLM"/>
    </source>
</evidence>
<dbReference type="PANTHER" id="PTHR33365">
    <property type="entry name" value="YALI0B05434P"/>
    <property type="match status" value="1"/>
</dbReference>
<name>A0ABR3G7C0_9PEZI</name>
<gene>
    <name evidence="4" type="ORF">Q9L58_009301</name>
</gene>
<dbReference type="InterPro" id="IPR021765">
    <property type="entry name" value="UstYa-like"/>
</dbReference>
<sequence>MSNSGLPQQLTPIPHEVFNRVKTVFGPDSRYIGPSTETNHNWDNLVAGHDALYIEDPDKYGLPKGIIPPFEHPNRLEPPPNNFYVVSILHQLHCLNMIRSQYWVAKSCAKAEEIPFAENWAHHVDHCFEYLRQAISCGGDLTIEGYSPLGTASSVTGWGVSHDCLNFEVLRTYQIQQERMYNLTWQT</sequence>
<dbReference type="PANTHER" id="PTHR33365:SF11">
    <property type="entry name" value="TAT PATHWAY SIGNAL SEQUENCE"/>
    <property type="match status" value="1"/>
</dbReference>
<proteinExistence type="inferred from homology"/>